<keyword evidence="8" id="KW-0378">Hydrolase</keyword>
<reference evidence="8 9" key="1">
    <citation type="submission" date="2019-10" db="EMBL/GenBank/DDBJ databases">
        <authorList>
            <person name="Dong K."/>
        </authorList>
    </citation>
    <scope>NUCLEOTIDE SEQUENCE [LARGE SCALE GENOMIC DNA]</scope>
    <source>
        <strain evidence="9">dk4302</strain>
    </source>
</reference>
<keyword evidence="4 5" id="KW-0472">Membrane</keyword>
<proteinExistence type="predicted"/>
<evidence type="ECO:0000256" key="5">
    <source>
        <dbReference type="SAM" id="Phobius"/>
    </source>
</evidence>
<protein>
    <submittedName>
        <fullName evidence="8">Rhomboid family intramembrane serine protease</fullName>
    </submittedName>
</protein>
<keyword evidence="9" id="KW-1185">Reference proteome</keyword>
<comment type="subcellular location">
    <subcellularLocation>
        <location evidence="1">Membrane</location>
        <topology evidence="1">Multi-pass membrane protein</topology>
    </subcellularLocation>
</comment>
<dbReference type="InterPro" id="IPR035952">
    <property type="entry name" value="Rhomboid-like_sf"/>
</dbReference>
<dbReference type="AlphaFoldDB" id="A0A5Q0QIB9"/>
<feature type="transmembrane region" description="Helical" evidence="5">
    <location>
        <begin position="21"/>
        <end position="43"/>
    </location>
</feature>
<evidence type="ECO:0000259" key="6">
    <source>
        <dbReference type="Pfam" id="PF01694"/>
    </source>
</evidence>
<evidence type="ECO:0000259" key="7">
    <source>
        <dbReference type="Pfam" id="PF20216"/>
    </source>
</evidence>
<feature type="transmembrane region" description="Helical" evidence="5">
    <location>
        <begin position="112"/>
        <end position="130"/>
    </location>
</feature>
<sequence>MMKKDNALKDFLKTTYSSRSPIPYILSVQVLLFVIIHICDLLVEVNITNYPLYDKLLSTLSLPGNFFRFIQQPWSLISYPFLYTGLFNILFDCLWIYWLGNVFLNFLNNRQFLTIFISAIFIGGLSYLGLSQIPIFAKNPQAYLHTNAMSIAALMGSLLILVPKLEFRMFLFGNIRFQTIAFIFLGLQFIFMFLINKPAALALLVSASWGMLVVYQLRKGNDWSLLFVRKEKKKLRVVRTINNAPIYKSYKGDLPNQEVIDEILDKISQYGYESLSSREKEILFKVSREEQE</sequence>
<keyword evidence="3 5" id="KW-1133">Transmembrane helix</keyword>
<dbReference type="Proteomes" id="UP000326921">
    <property type="component" value="Chromosome"/>
</dbReference>
<dbReference type="InterPro" id="IPR046483">
    <property type="entry name" value="DUF6576"/>
</dbReference>
<gene>
    <name evidence="8" type="ORF">GFH32_15655</name>
</gene>
<dbReference type="GO" id="GO:0006508">
    <property type="term" value="P:proteolysis"/>
    <property type="evidence" value="ECO:0007669"/>
    <property type="project" value="UniProtKB-KW"/>
</dbReference>
<feature type="transmembrane region" description="Helical" evidence="5">
    <location>
        <begin position="142"/>
        <end position="163"/>
    </location>
</feature>
<dbReference type="InterPro" id="IPR022764">
    <property type="entry name" value="Peptidase_S54_rhomboid_dom"/>
</dbReference>
<accession>A0A5Q0QIB9</accession>
<feature type="transmembrane region" description="Helical" evidence="5">
    <location>
        <begin position="175"/>
        <end position="194"/>
    </location>
</feature>
<evidence type="ECO:0000313" key="9">
    <source>
        <dbReference type="Proteomes" id="UP000326921"/>
    </source>
</evidence>
<evidence type="ECO:0000313" key="8">
    <source>
        <dbReference type="EMBL" id="QGA27662.1"/>
    </source>
</evidence>
<feature type="domain" description="Peptidase S54 rhomboid" evidence="6">
    <location>
        <begin position="71"/>
        <end position="217"/>
    </location>
</feature>
<dbReference type="KEGG" id="sphe:GFH32_15655"/>
<evidence type="ECO:0000256" key="2">
    <source>
        <dbReference type="ARBA" id="ARBA00022692"/>
    </source>
</evidence>
<feature type="transmembrane region" description="Helical" evidence="5">
    <location>
        <begin position="81"/>
        <end position="100"/>
    </location>
</feature>
<dbReference type="Gene3D" id="1.20.1540.10">
    <property type="entry name" value="Rhomboid-like"/>
    <property type="match status" value="1"/>
</dbReference>
<dbReference type="EMBL" id="CP045652">
    <property type="protein sequence ID" value="QGA27662.1"/>
    <property type="molecule type" value="Genomic_DNA"/>
</dbReference>
<keyword evidence="2 5" id="KW-0812">Transmembrane</keyword>
<dbReference type="GO" id="GO:0016020">
    <property type="term" value="C:membrane"/>
    <property type="evidence" value="ECO:0007669"/>
    <property type="project" value="UniProtKB-SubCell"/>
</dbReference>
<evidence type="ECO:0000256" key="3">
    <source>
        <dbReference type="ARBA" id="ARBA00022989"/>
    </source>
</evidence>
<evidence type="ECO:0000256" key="1">
    <source>
        <dbReference type="ARBA" id="ARBA00004141"/>
    </source>
</evidence>
<keyword evidence="8" id="KW-0645">Protease</keyword>
<feature type="domain" description="DUF6576" evidence="7">
    <location>
        <begin position="256"/>
        <end position="288"/>
    </location>
</feature>
<dbReference type="SUPFAM" id="SSF144091">
    <property type="entry name" value="Rhomboid-like"/>
    <property type="match status" value="1"/>
</dbReference>
<organism evidence="8 9">
    <name type="scientific">Sphingobacterium zhuxiongii</name>
    <dbReference type="NCBI Taxonomy" id="2662364"/>
    <lineage>
        <taxon>Bacteria</taxon>
        <taxon>Pseudomonadati</taxon>
        <taxon>Bacteroidota</taxon>
        <taxon>Sphingobacteriia</taxon>
        <taxon>Sphingobacteriales</taxon>
        <taxon>Sphingobacteriaceae</taxon>
        <taxon>Sphingobacterium</taxon>
    </lineage>
</organism>
<dbReference type="Pfam" id="PF20216">
    <property type="entry name" value="DUF6576"/>
    <property type="match status" value="1"/>
</dbReference>
<dbReference type="Pfam" id="PF01694">
    <property type="entry name" value="Rhomboid"/>
    <property type="match status" value="1"/>
</dbReference>
<evidence type="ECO:0000256" key="4">
    <source>
        <dbReference type="ARBA" id="ARBA00023136"/>
    </source>
</evidence>
<dbReference type="RefSeq" id="WP_153512489.1">
    <property type="nucleotide sequence ID" value="NZ_CP045652.1"/>
</dbReference>
<dbReference type="GO" id="GO:0004252">
    <property type="term" value="F:serine-type endopeptidase activity"/>
    <property type="evidence" value="ECO:0007669"/>
    <property type="project" value="InterPro"/>
</dbReference>
<name>A0A5Q0QIB9_9SPHI</name>